<gene>
    <name evidence="1" type="ORF">SAMN05216369_1533</name>
</gene>
<dbReference type="STRING" id="564117.SAMN05216369_1533"/>
<evidence type="ECO:0000313" key="1">
    <source>
        <dbReference type="EMBL" id="SHK32303.1"/>
    </source>
</evidence>
<dbReference type="Gene3D" id="3.10.129.10">
    <property type="entry name" value="Hotdog Thioesterase"/>
    <property type="match status" value="1"/>
</dbReference>
<dbReference type="RefSeq" id="WP_072796564.1">
    <property type="nucleotide sequence ID" value="NZ_FRAQ01000001.1"/>
</dbReference>
<dbReference type="AlphaFoldDB" id="A0A1M6RIN9"/>
<protein>
    <submittedName>
        <fullName evidence="1">Acyl-coenzyme A thioesterase PaaI, contains HGG motif</fullName>
    </submittedName>
</protein>
<dbReference type="Proteomes" id="UP000184497">
    <property type="component" value="Unassembled WGS sequence"/>
</dbReference>
<organism evidence="1 2">
    <name type="scientific">Marinobacter antarcticus</name>
    <dbReference type="NCBI Taxonomy" id="564117"/>
    <lineage>
        <taxon>Bacteria</taxon>
        <taxon>Pseudomonadati</taxon>
        <taxon>Pseudomonadota</taxon>
        <taxon>Gammaproteobacteria</taxon>
        <taxon>Pseudomonadales</taxon>
        <taxon>Marinobacteraceae</taxon>
        <taxon>Marinobacter</taxon>
    </lineage>
</organism>
<dbReference type="InterPro" id="IPR027961">
    <property type="entry name" value="DUF4442"/>
</dbReference>
<proteinExistence type="predicted"/>
<dbReference type="OrthoDB" id="9814774at2"/>
<keyword evidence="2" id="KW-1185">Reference proteome</keyword>
<reference evidence="2" key="1">
    <citation type="submission" date="2016-11" db="EMBL/GenBank/DDBJ databases">
        <authorList>
            <person name="Varghese N."/>
            <person name="Submissions S."/>
        </authorList>
    </citation>
    <scope>NUCLEOTIDE SEQUENCE [LARGE SCALE GENOMIC DNA]</scope>
    <source>
        <strain evidence="2">CGMCC 1.10835</strain>
    </source>
</reference>
<dbReference type="InterPro" id="IPR029069">
    <property type="entry name" value="HotDog_dom_sf"/>
</dbReference>
<dbReference type="SUPFAM" id="SSF54637">
    <property type="entry name" value="Thioesterase/thiol ester dehydrase-isomerase"/>
    <property type="match status" value="1"/>
</dbReference>
<dbReference type="Pfam" id="PF14539">
    <property type="entry name" value="DUF4442"/>
    <property type="match status" value="1"/>
</dbReference>
<sequence length="156" mass="17706">MMPKLRNWIASPNGVRKIMNVYGPYAGAGVKVTHIADDYSSASVEMNLRWYNTNYVGTHFGGSLYSMVDPIYMLLLMNSLGNDYIVWDKSACIDFIRPGKGRVTAHFELTKERLEEIRTATAGGEKMLPQWDVNIVDEKGELVAQVNKVLYVRKKR</sequence>
<accession>A0A1M6RIN9</accession>
<evidence type="ECO:0000313" key="2">
    <source>
        <dbReference type="Proteomes" id="UP000184497"/>
    </source>
</evidence>
<dbReference type="EMBL" id="FRAQ01000001">
    <property type="protein sequence ID" value="SHK32303.1"/>
    <property type="molecule type" value="Genomic_DNA"/>
</dbReference>
<name>A0A1M6RIN9_9GAMM</name>